<comment type="similarity">
    <text evidence="1 8">Belongs to the thymidylate kinase family.</text>
</comment>
<evidence type="ECO:0000256" key="8">
    <source>
        <dbReference type="HAMAP-Rule" id="MF_00165"/>
    </source>
</evidence>
<feature type="binding site" evidence="8">
    <location>
        <begin position="7"/>
        <end position="14"/>
    </location>
    <ligand>
        <name>ATP</name>
        <dbReference type="ChEBI" id="CHEBI:30616"/>
    </ligand>
</feature>
<dbReference type="Gene3D" id="3.40.50.300">
    <property type="entry name" value="P-loop containing nucleotide triphosphate hydrolases"/>
    <property type="match status" value="1"/>
</dbReference>
<keyword evidence="5 8" id="KW-0418">Kinase</keyword>
<dbReference type="KEGG" id="vdi:Vdis_1465"/>
<dbReference type="InterPro" id="IPR039430">
    <property type="entry name" value="Thymidylate_kin-like_dom"/>
</dbReference>
<dbReference type="AlphaFoldDB" id="E1QSY4"/>
<dbReference type="eggNOG" id="arCOG01891">
    <property type="taxonomic scope" value="Archaea"/>
</dbReference>
<dbReference type="GO" id="GO:0005524">
    <property type="term" value="F:ATP binding"/>
    <property type="evidence" value="ECO:0007669"/>
    <property type="project" value="UniProtKB-UniRule"/>
</dbReference>
<dbReference type="GeneID" id="9752400"/>
<gene>
    <name evidence="8" type="primary">tmk</name>
    <name evidence="10" type="ordered locus">Vdis_1465</name>
</gene>
<evidence type="ECO:0000313" key="10">
    <source>
        <dbReference type="EMBL" id="ADN50851.1"/>
    </source>
</evidence>
<dbReference type="InterPro" id="IPR027417">
    <property type="entry name" value="P-loop_NTPase"/>
</dbReference>
<protein>
    <recommendedName>
        <fullName evidence="8">Probable thymidylate kinase</fullName>
        <ecNumber evidence="8">2.7.4.9</ecNumber>
    </recommendedName>
    <alternativeName>
        <fullName evidence="8">dTMP kinase</fullName>
    </alternativeName>
</protein>
<dbReference type="STRING" id="572478.Vdis_1465"/>
<dbReference type="PANTHER" id="PTHR10344">
    <property type="entry name" value="THYMIDYLATE KINASE"/>
    <property type="match status" value="1"/>
</dbReference>
<dbReference type="SUPFAM" id="SSF52540">
    <property type="entry name" value="P-loop containing nucleoside triphosphate hydrolases"/>
    <property type="match status" value="1"/>
</dbReference>
<reference evidence="10 11" key="1">
    <citation type="journal article" date="2010" name="Stand. Genomic Sci.">
        <title>Complete genome sequence of Vulcanisaeta distributa type strain (IC-017).</title>
        <authorList>
            <person name="Mavromatis K."/>
            <person name="Sikorski J."/>
            <person name="Pabst E."/>
            <person name="Teshima H."/>
            <person name="Lapidus A."/>
            <person name="Lucas S."/>
            <person name="Nolan M."/>
            <person name="Glavina Del Rio T."/>
            <person name="Cheng J.F."/>
            <person name="Bruce D."/>
            <person name="Goodwin L."/>
            <person name="Pitluck S."/>
            <person name="Liolios K."/>
            <person name="Ivanova N."/>
            <person name="Mikhailova N."/>
            <person name="Pati A."/>
            <person name="Chen A."/>
            <person name="Palaniappan K."/>
            <person name="Land M."/>
            <person name="Hauser L."/>
            <person name="Chang Y.J."/>
            <person name="Jeffries C.D."/>
            <person name="Rohde M."/>
            <person name="Spring S."/>
            <person name="Goker M."/>
            <person name="Wirth R."/>
            <person name="Woyke T."/>
            <person name="Bristow J."/>
            <person name="Eisen J.A."/>
            <person name="Markowitz V."/>
            <person name="Hugenholtz P."/>
            <person name="Klenk H.P."/>
            <person name="Kyrpides N.C."/>
        </authorList>
    </citation>
    <scope>NUCLEOTIDE SEQUENCE [LARGE SCALE GENOMIC DNA]</scope>
    <source>
        <strain evidence="11">DSM 14429 / JCM 11212 / NBRC 100878 / IC-017</strain>
    </source>
</reference>
<sequence>MFVAIEGIDGVGKSTVISMLRRKLEESGYRVYTTAEPSQSPIGRLIRDWLLKPGSNVAHPSIFALLFTADRVQHYYGEVKPMLDSGYLVITERYMESTLAYQGAMGLQQEWLMELHRFVPKPDLTIILDAPVDIVISRLRSRRELEVFEVNREFLIKVREILLRRALMNNYPVVNANRDLGAVVDDVYGLIINALRRVV</sequence>
<dbReference type="GO" id="GO:0006235">
    <property type="term" value="P:dTTP biosynthetic process"/>
    <property type="evidence" value="ECO:0007669"/>
    <property type="project" value="UniProtKB-UniRule"/>
</dbReference>
<evidence type="ECO:0000256" key="6">
    <source>
        <dbReference type="ARBA" id="ARBA00022840"/>
    </source>
</evidence>
<dbReference type="GO" id="GO:0004798">
    <property type="term" value="F:dTMP kinase activity"/>
    <property type="evidence" value="ECO:0007669"/>
    <property type="project" value="UniProtKB-UniRule"/>
</dbReference>
<evidence type="ECO:0000313" key="11">
    <source>
        <dbReference type="Proteomes" id="UP000006681"/>
    </source>
</evidence>
<organism evidence="10 11">
    <name type="scientific">Vulcanisaeta distributa (strain DSM 14429 / JCM 11212 / NBRC 100878 / IC-017)</name>
    <dbReference type="NCBI Taxonomy" id="572478"/>
    <lineage>
        <taxon>Archaea</taxon>
        <taxon>Thermoproteota</taxon>
        <taxon>Thermoprotei</taxon>
        <taxon>Thermoproteales</taxon>
        <taxon>Thermoproteaceae</taxon>
        <taxon>Vulcanisaeta</taxon>
    </lineage>
</organism>
<dbReference type="GO" id="GO:0006233">
    <property type="term" value="P:dTDP biosynthetic process"/>
    <property type="evidence" value="ECO:0007669"/>
    <property type="project" value="InterPro"/>
</dbReference>
<evidence type="ECO:0000259" key="9">
    <source>
        <dbReference type="Pfam" id="PF02223"/>
    </source>
</evidence>
<feature type="domain" description="Thymidylate kinase-like" evidence="9">
    <location>
        <begin position="5"/>
        <end position="186"/>
    </location>
</feature>
<dbReference type="EC" id="2.7.4.9" evidence="8"/>
<evidence type="ECO:0000256" key="7">
    <source>
        <dbReference type="ARBA" id="ARBA00048743"/>
    </source>
</evidence>
<keyword evidence="11" id="KW-1185">Reference proteome</keyword>
<dbReference type="HAMAP" id="MF_00165">
    <property type="entry name" value="Thymidylate_kinase"/>
    <property type="match status" value="1"/>
</dbReference>
<evidence type="ECO:0000256" key="1">
    <source>
        <dbReference type="ARBA" id="ARBA00009776"/>
    </source>
</evidence>
<dbReference type="InterPro" id="IPR018094">
    <property type="entry name" value="Thymidylate_kinase"/>
</dbReference>
<dbReference type="NCBIfam" id="TIGR00041">
    <property type="entry name" value="DTMP_kinase"/>
    <property type="match status" value="1"/>
</dbReference>
<dbReference type="GO" id="GO:0005737">
    <property type="term" value="C:cytoplasm"/>
    <property type="evidence" value="ECO:0007669"/>
    <property type="project" value="TreeGrafter"/>
</dbReference>
<reference evidence="11" key="2">
    <citation type="journal article" date="2010" name="Stand. Genomic Sci.">
        <title>Complete genome sequence of Vulcanisaeta distributa type strain (IC-017T).</title>
        <authorList>
            <person name="Mavromatis K."/>
            <person name="Sikorski J."/>
            <person name="Pabst E."/>
            <person name="Teshima H."/>
            <person name="Lapidus A."/>
            <person name="Lucas S."/>
            <person name="Nolan M."/>
            <person name="Glavina Del Rio T."/>
            <person name="Cheng J."/>
            <person name="Bruce D."/>
            <person name="Goodwin L."/>
            <person name="Pitluck S."/>
            <person name="Liolios K."/>
            <person name="Ivanova N."/>
            <person name="Mikhailova N."/>
            <person name="Pati A."/>
            <person name="Chen A."/>
            <person name="Palaniappan K."/>
            <person name="Land M."/>
            <person name="Hauser L."/>
            <person name="Chang Y."/>
            <person name="Jeffries C."/>
            <person name="Rohde M."/>
            <person name="Spring S."/>
            <person name="Goker M."/>
            <person name="Wirth R."/>
            <person name="Woyke T."/>
            <person name="Bristow J."/>
            <person name="Eisen J."/>
            <person name="Markowitz V."/>
            <person name="Hugenholtz P."/>
            <person name="Klenk H."/>
            <person name="Kyrpides N."/>
        </authorList>
    </citation>
    <scope>NUCLEOTIDE SEQUENCE [LARGE SCALE GENOMIC DNA]</scope>
    <source>
        <strain evidence="11">DSM 14429 / JCM 11212 / NBRC 100878 / IC-017</strain>
    </source>
</reference>
<dbReference type="RefSeq" id="WP_013336576.1">
    <property type="nucleotide sequence ID" value="NC_014537.1"/>
</dbReference>
<dbReference type="InterPro" id="IPR018095">
    <property type="entry name" value="Thymidylate_kin_CS"/>
</dbReference>
<keyword evidence="3 8" id="KW-0545">Nucleotide biosynthesis</keyword>
<comment type="catalytic activity">
    <reaction evidence="7 8">
        <text>dTMP + ATP = dTDP + ADP</text>
        <dbReference type="Rhea" id="RHEA:13517"/>
        <dbReference type="ChEBI" id="CHEBI:30616"/>
        <dbReference type="ChEBI" id="CHEBI:58369"/>
        <dbReference type="ChEBI" id="CHEBI:63528"/>
        <dbReference type="ChEBI" id="CHEBI:456216"/>
        <dbReference type="EC" id="2.7.4.9"/>
    </reaction>
</comment>
<evidence type="ECO:0000256" key="4">
    <source>
        <dbReference type="ARBA" id="ARBA00022741"/>
    </source>
</evidence>
<evidence type="ECO:0000256" key="2">
    <source>
        <dbReference type="ARBA" id="ARBA00022679"/>
    </source>
</evidence>
<dbReference type="Pfam" id="PF02223">
    <property type="entry name" value="Thymidylate_kin"/>
    <property type="match status" value="1"/>
</dbReference>
<evidence type="ECO:0000256" key="5">
    <source>
        <dbReference type="ARBA" id="ARBA00022777"/>
    </source>
</evidence>
<dbReference type="OrthoDB" id="43083at2157"/>
<keyword evidence="2 8" id="KW-0808">Transferase</keyword>
<keyword evidence="4 8" id="KW-0547">Nucleotide-binding</keyword>
<dbReference type="PANTHER" id="PTHR10344:SF4">
    <property type="entry name" value="UMP-CMP KINASE 2, MITOCHONDRIAL"/>
    <property type="match status" value="1"/>
</dbReference>
<dbReference type="PROSITE" id="PS01331">
    <property type="entry name" value="THYMIDYLATE_KINASE"/>
    <property type="match status" value="1"/>
</dbReference>
<dbReference type="EMBL" id="CP002100">
    <property type="protein sequence ID" value="ADN50851.1"/>
    <property type="molecule type" value="Genomic_DNA"/>
</dbReference>
<evidence type="ECO:0000256" key="3">
    <source>
        <dbReference type="ARBA" id="ARBA00022727"/>
    </source>
</evidence>
<dbReference type="Proteomes" id="UP000006681">
    <property type="component" value="Chromosome"/>
</dbReference>
<dbReference type="CDD" id="cd01672">
    <property type="entry name" value="TMPK"/>
    <property type="match status" value="1"/>
</dbReference>
<accession>E1QSY4</accession>
<dbReference type="HOGENOM" id="CLU_049131_1_3_2"/>
<keyword evidence="6 8" id="KW-0067">ATP-binding</keyword>
<dbReference type="GO" id="GO:0006227">
    <property type="term" value="P:dUDP biosynthetic process"/>
    <property type="evidence" value="ECO:0007669"/>
    <property type="project" value="TreeGrafter"/>
</dbReference>
<proteinExistence type="inferred from homology"/>
<name>E1QSY4_VULDI</name>